<dbReference type="PRINTS" id="PR00196">
    <property type="entry name" value="ANNEXIN"/>
</dbReference>
<dbReference type="GO" id="GO:0005737">
    <property type="term" value="C:cytoplasm"/>
    <property type="evidence" value="ECO:0007669"/>
    <property type="project" value="TreeGrafter"/>
</dbReference>
<dbReference type="EMBL" id="CAJPEX010000037">
    <property type="protein sequence ID" value="CAG0912648.1"/>
    <property type="molecule type" value="Genomic_DNA"/>
</dbReference>
<dbReference type="InterPro" id="IPR037104">
    <property type="entry name" value="Annexin_sf"/>
</dbReference>
<organism evidence="7">
    <name type="scientific">Notodromas monacha</name>
    <dbReference type="NCBI Taxonomy" id="399045"/>
    <lineage>
        <taxon>Eukaryota</taxon>
        <taxon>Metazoa</taxon>
        <taxon>Ecdysozoa</taxon>
        <taxon>Arthropoda</taxon>
        <taxon>Crustacea</taxon>
        <taxon>Oligostraca</taxon>
        <taxon>Ostracoda</taxon>
        <taxon>Podocopa</taxon>
        <taxon>Podocopida</taxon>
        <taxon>Cypridocopina</taxon>
        <taxon>Cypridoidea</taxon>
        <taxon>Cyprididae</taxon>
        <taxon>Notodromas</taxon>
    </lineage>
</organism>
<keyword evidence="5 6" id="KW-0111">Calcium/phospholipid-binding</keyword>
<dbReference type="InterPro" id="IPR001464">
    <property type="entry name" value="Annexin"/>
</dbReference>
<dbReference type="EMBL" id="OA882074">
    <property type="protein sequence ID" value="CAD7272496.1"/>
    <property type="molecule type" value="Genomic_DNA"/>
</dbReference>
<evidence type="ECO:0000256" key="2">
    <source>
        <dbReference type="ARBA" id="ARBA00022737"/>
    </source>
</evidence>
<dbReference type="PROSITE" id="PS51897">
    <property type="entry name" value="ANNEXIN_2"/>
    <property type="match status" value="4"/>
</dbReference>
<evidence type="ECO:0000313" key="8">
    <source>
        <dbReference type="Proteomes" id="UP000678499"/>
    </source>
</evidence>
<reference evidence="7" key="1">
    <citation type="submission" date="2020-11" db="EMBL/GenBank/DDBJ databases">
        <authorList>
            <person name="Tran Van P."/>
        </authorList>
    </citation>
    <scope>NUCLEOTIDE SEQUENCE</scope>
</reference>
<sequence>MAAYPRGTITPARNFDAEGLCNRLRKAMKGLGTDEKAIIDILSHVDNRQRQELKHKFKAMFGKDLVDELKSELGGNFESVVLALMEPPLEYLVSWLNRAMKGLGTNEYALIEILCGRPNQEIMLLKQAFRAMFGKDLDHELKKELSGDFEYLMRSTVAGARDENPQVDFAQAQHDAQVLKRLPHVAKIRHALKPGFSFFQALYQAGVGKNFGTDESTFITVLNVRSYNQLREIFSAYHRFAQHTIEEAIKKELSGAFRDGMLAIVQRVQDPPTYFASRLYTSMKGAGTDDGTLIRVVVSRSELDLAEIKQRFQQMYGVSLGDMIKNDTKGDYRKMLMAIVDPE</sequence>
<name>A0A7R9G908_9CRUS</name>
<dbReference type="GO" id="GO:0012506">
    <property type="term" value="C:vesicle membrane"/>
    <property type="evidence" value="ECO:0007669"/>
    <property type="project" value="TreeGrafter"/>
</dbReference>
<dbReference type="GO" id="GO:0005886">
    <property type="term" value="C:plasma membrane"/>
    <property type="evidence" value="ECO:0007669"/>
    <property type="project" value="TreeGrafter"/>
</dbReference>
<dbReference type="OrthoDB" id="37886at2759"/>
<dbReference type="InterPro" id="IPR018502">
    <property type="entry name" value="Annexin_repeat"/>
</dbReference>
<protein>
    <recommendedName>
        <fullName evidence="6">Annexin</fullName>
    </recommendedName>
</protein>
<comment type="similarity">
    <text evidence="1 6">Belongs to the annexin family.</text>
</comment>
<keyword evidence="3 6" id="KW-0106">Calcium</keyword>
<dbReference type="GO" id="GO:0001786">
    <property type="term" value="F:phosphatidylserine binding"/>
    <property type="evidence" value="ECO:0007669"/>
    <property type="project" value="TreeGrafter"/>
</dbReference>
<dbReference type="GO" id="GO:0005544">
    <property type="term" value="F:calcium-dependent phospholipid binding"/>
    <property type="evidence" value="ECO:0007669"/>
    <property type="project" value="UniProtKB-KW"/>
</dbReference>
<dbReference type="GO" id="GO:0005509">
    <property type="term" value="F:calcium ion binding"/>
    <property type="evidence" value="ECO:0007669"/>
    <property type="project" value="InterPro"/>
</dbReference>
<keyword evidence="4 6" id="KW-0041">Annexin</keyword>
<dbReference type="Gene3D" id="1.10.220.10">
    <property type="entry name" value="Annexin"/>
    <property type="match status" value="4"/>
</dbReference>
<evidence type="ECO:0000256" key="4">
    <source>
        <dbReference type="ARBA" id="ARBA00023216"/>
    </source>
</evidence>
<dbReference type="PANTHER" id="PTHR10502:SF102">
    <property type="entry name" value="ANNEXIN B11"/>
    <property type="match status" value="1"/>
</dbReference>
<accession>A0A7R9G908</accession>
<dbReference type="SUPFAM" id="SSF47874">
    <property type="entry name" value="Annexin"/>
    <property type="match status" value="1"/>
</dbReference>
<dbReference type="SMART" id="SM00335">
    <property type="entry name" value="ANX"/>
    <property type="match status" value="4"/>
</dbReference>
<evidence type="ECO:0000256" key="3">
    <source>
        <dbReference type="ARBA" id="ARBA00022837"/>
    </source>
</evidence>
<evidence type="ECO:0000256" key="5">
    <source>
        <dbReference type="ARBA" id="ARBA00023302"/>
    </source>
</evidence>
<dbReference type="Pfam" id="PF00191">
    <property type="entry name" value="Annexin"/>
    <property type="match status" value="4"/>
</dbReference>
<evidence type="ECO:0000256" key="6">
    <source>
        <dbReference type="RuleBase" id="RU003540"/>
    </source>
</evidence>
<dbReference type="FunFam" id="1.10.220.10:FF:000001">
    <property type="entry name" value="Annexin"/>
    <property type="match status" value="1"/>
</dbReference>
<gene>
    <name evidence="7" type="ORF">NMOB1V02_LOCUS425</name>
</gene>
<keyword evidence="2 6" id="KW-0677">Repeat</keyword>
<evidence type="ECO:0000256" key="1">
    <source>
        <dbReference type="ARBA" id="ARBA00007831"/>
    </source>
</evidence>
<dbReference type="InterPro" id="IPR018252">
    <property type="entry name" value="Annexin_repeat_CS"/>
</dbReference>
<dbReference type="GO" id="GO:0005634">
    <property type="term" value="C:nucleus"/>
    <property type="evidence" value="ECO:0007669"/>
    <property type="project" value="TreeGrafter"/>
</dbReference>
<dbReference type="AlphaFoldDB" id="A0A7R9G908"/>
<evidence type="ECO:0000313" key="7">
    <source>
        <dbReference type="EMBL" id="CAD7272496.1"/>
    </source>
</evidence>
<comment type="domain">
    <text evidence="6">A pair of annexin repeats may form one binding site for calcium and phospholipid.</text>
</comment>
<dbReference type="FunFam" id="1.10.220.10:FF:000005">
    <property type="entry name" value="Annexin"/>
    <property type="match status" value="1"/>
</dbReference>
<proteinExistence type="inferred from homology"/>
<dbReference type="Proteomes" id="UP000678499">
    <property type="component" value="Unassembled WGS sequence"/>
</dbReference>
<dbReference type="FunFam" id="1.10.220.10:FF:000002">
    <property type="entry name" value="Annexin"/>
    <property type="match status" value="1"/>
</dbReference>
<dbReference type="FunFam" id="1.10.220.10:FF:000004">
    <property type="entry name" value="Annexin"/>
    <property type="match status" value="1"/>
</dbReference>
<dbReference type="PANTHER" id="PTHR10502">
    <property type="entry name" value="ANNEXIN"/>
    <property type="match status" value="1"/>
</dbReference>
<dbReference type="PROSITE" id="PS00223">
    <property type="entry name" value="ANNEXIN_1"/>
    <property type="match status" value="1"/>
</dbReference>
<keyword evidence="8" id="KW-1185">Reference proteome</keyword>